<dbReference type="Proteomes" id="UP000249377">
    <property type="component" value="Unassembled WGS sequence"/>
</dbReference>
<dbReference type="Gene3D" id="3.30.70.240">
    <property type="match status" value="1"/>
</dbReference>
<keyword evidence="5" id="KW-1185">Reference proteome</keyword>
<protein>
    <submittedName>
        <fullName evidence="4">YigZ family protein</fullName>
    </submittedName>
</protein>
<dbReference type="PROSITE" id="PS00910">
    <property type="entry name" value="UPF0029"/>
    <property type="match status" value="1"/>
</dbReference>
<dbReference type="InterPro" id="IPR020569">
    <property type="entry name" value="UPF0029_Impact_CS"/>
</dbReference>
<evidence type="ECO:0000313" key="4">
    <source>
        <dbReference type="EMBL" id="RAQ28436.1"/>
    </source>
</evidence>
<comment type="similarity">
    <text evidence="1">Belongs to the IMPACT family.</text>
</comment>
<dbReference type="EMBL" id="QLYR01000005">
    <property type="protein sequence ID" value="RAQ28436.1"/>
    <property type="molecule type" value="Genomic_DNA"/>
</dbReference>
<feature type="domain" description="Impact N-terminal" evidence="2">
    <location>
        <begin position="18"/>
        <end position="121"/>
    </location>
</feature>
<name>A0A328UH55_9FIRM</name>
<evidence type="ECO:0000259" key="3">
    <source>
        <dbReference type="Pfam" id="PF09186"/>
    </source>
</evidence>
<dbReference type="SUPFAM" id="SSF54211">
    <property type="entry name" value="Ribosomal protein S5 domain 2-like"/>
    <property type="match status" value="1"/>
</dbReference>
<dbReference type="Pfam" id="PF09186">
    <property type="entry name" value="DUF1949"/>
    <property type="match status" value="1"/>
</dbReference>
<organism evidence="4 5">
    <name type="scientific">Hydrogeniiclostridium mannosilyticum</name>
    <dbReference type="NCBI Taxonomy" id="2764322"/>
    <lineage>
        <taxon>Bacteria</taxon>
        <taxon>Bacillati</taxon>
        <taxon>Bacillota</taxon>
        <taxon>Clostridia</taxon>
        <taxon>Eubacteriales</taxon>
        <taxon>Acutalibacteraceae</taxon>
        <taxon>Hydrogeniiclostridium</taxon>
    </lineage>
</organism>
<dbReference type="Gene3D" id="3.30.230.30">
    <property type="entry name" value="Impact, N-terminal domain"/>
    <property type="match status" value="1"/>
</dbReference>
<dbReference type="InterPro" id="IPR023582">
    <property type="entry name" value="Impact"/>
</dbReference>
<dbReference type="NCBIfam" id="TIGR00257">
    <property type="entry name" value="IMPACT_YIGZ"/>
    <property type="match status" value="1"/>
</dbReference>
<gene>
    <name evidence="4" type="ORF">DPQ25_08905</name>
</gene>
<dbReference type="SUPFAM" id="SSF54980">
    <property type="entry name" value="EF-G C-terminal domain-like"/>
    <property type="match status" value="1"/>
</dbReference>
<evidence type="ECO:0000259" key="2">
    <source>
        <dbReference type="Pfam" id="PF01205"/>
    </source>
</evidence>
<feature type="domain" description="UPF0029" evidence="3">
    <location>
        <begin position="138"/>
        <end position="192"/>
    </location>
</feature>
<dbReference type="GO" id="GO:0006446">
    <property type="term" value="P:regulation of translational initiation"/>
    <property type="evidence" value="ECO:0007669"/>
    <property type="project" value="TreeGrafter"/>
</dbReference>
<proteinExistence type="inferred from homology"/>
<sequence length="206" mass="22752">MKDYKTVIQDLSTEFVEKRSRFIGTVRHVESEDEALRCLAELKSQYWDATHNVYAYALREGQLRRFSDDGEPQGTAGKPVLEVLSKPDITDCLLVVTRYFGGVLLGAGGLVRAYSKSASMAVAEAGVVTMSLCACCRVTCTYNQYGRVSALIPECDGVIDDTAFLENVSLTFHMDEAVLDYFAKRLADATSGACSVEKFSEAYYKK</sequence>
<dbReference type="PANTHER" id="PTHR16301">
    <property type="entry name" value="IMPACT-RELATED"/>
    <property type="match status" value="1"/>
</dbReference>
<accession>A0A328UH55</accession>
<dbReference type="InterPro" id="IPR020568">
    <property type="entry name" value="Ribosomal_Su5_D2-typ_SF"/>
</dbReference>
<dbReference type="GO" id="GO:0005737">
    <property type="term" value="C:cytoplasm"/>
    <property type="evidence" value="ECO:0007669"/>
    <property type="project" value="TreeGrafter"/>
</dbReference>
<reference evidence="4 5" key="1">
    <citation type="submission" date="2018-06" db="EMBL/GenBank/DDBJ databases">
        <title>Noncontiguous genome sequence of Ruminococcaceae bacterium ASD2818.</title>
        <authorList>
            <person name="Chaplin A.V."/>
            <person name="Sokolova S.R."/>
            <person name="Kochetkova T.O."/>
            <person name="Goltsov A.Y."/>
            <person name="Trofimov D.Y."/>
            <person name="Efimov B.A."/>
        </authorList>
    </citation>
    <scope>NUCLEOTIDE SEQUENCE [LARGE SCALE GENOMIC DNA]</scope>
    <source>
        <strain evidence="4 5">ASD2818</strain>
    </source>
</reference>
<evidence type="ECO:0000313" key="5">
    <source>
        <dbReference type="Proteomes" id="UP000249377"/>
    </source>
</evidence>
<dbReference type="Pfam" id="PF01205">
    <property type="entry name" value="Impact_N"/>
    <property type="match status" value="1"/>
</dbReference>
<dbReference type="InterPro" id="IPR015269">
    <property type="entry name" value="UPF0029_Impact_C"/>
</dbReference>
<evidence type="ECO:0000256" key="1">
    <source>
        <dbReference type="ARBA" id="ARBA00007665"/>
    </source>
</evidence>
<dbReference type="InterPro" id="IPR015796">
    <property type="entry name" value="Impact_YigZ-like"/>
</dbReference>
<dbReference type="InterPro" id="IPR036956">
    <property type="entry name" value="Impact_N_sf"/>
</dbReference>
<dbReference type="InterPro" id="IPR035647">
    <property type="entry name" value="EFG_III/V"/>
</dbReference>
<comment type="caution">
    <text evidence="4">The sequence shown here is derived from an EMBL/GenBank/DDBJ whole genome shotgun (WGS) entry which is preliminary data.</text>
</comment>
<dbReference type="PANTHER" id="PTHR16301:SF20">
    <property type="entry name" value="IMPACT FAMILY MEMBER YIGZ"/>
    <property type="match status" value="1"/>
</dbReference>
<dbReference type="AlphaFoldDB" id="A0A328UH55"/>
<dbReference type="InterPro" id="IPR001498">
    <property type="entry name" value="Impact_N"/>
</dbReference>
<dbReference type="RefSeq" id="WP_112332819.1">
    <property type="nucleotide sequence ID" value="NZ_QLYR01000005.1"/>
</dbReference>